<feature type="region of interest" description="Disordered" evidence="1">
    <location>
        <begin position="23"/>
        <end position="46"/>
    </location>
</feature>
<gene>
    <name evidence="3" type="ORF">VTJ83DRAFT_5770</name>
</gene>
<sequence>MGVLDPLMSLGLGRSPYDLVVLGEGPEDPRSRGQLYDDRGRPINPETKRINRDVVRSHNEVMMVIGVAEPDNGGHDAQSEAAQRHRRYENRVGGRLLLAGSVLQTAAIWGVHGMRQRILLYKPFSQTTFYGMFPLVWRRQSLASYLLSGLPSFLTSTLLDQFVVADHKKEHPILRHVASYIRLHLAIYTFFQRTGILPWKPPFPNWRFFIPGTRLSPIFLPPAPSSFRPRGLVGWLGALAAGVAPFVGFWLYTRLKRFLGSFLRILIHQSLPRPYNPPKRRARQPPSPELIAIEVRTEGAEPVEPALPSSPGDPLDGHRHDQESPAAPAAAGPEDASPPALVTTPASPTTPPAGMPHDDFDSDDEDTEIISATLISFDVESTEPMPDPEAGNGANNAGDRTNNPTPGVWAAELRPSFIESQGADGADLDGPGTASGGGDGDLLMRLPAMLATDVLAITSTRLLLAPLASAVWLNLARPYMARRGLSLRWVLDGPGMWWGLPSGRGLVNFLGLELLLAVLHGEAWAMVMLLAERFRHTEEEWIELEGASATTPPPSWH</sequence>
<feature type="transmembrane region" description="Helical" evidence="2">
    <location>
        <begin position="454"/>
        <end position="475"/>
    </location>
</feature>
<feature type="region of interest" description="Disordered" evidence="1">
    <location>
        <begin position="300"/>
        <end position="364"/>
    </location>
</feature>
<feature type="compositionally biased region" description="Low complexity" evidence="1">
    <location>
        <begin position="325"/>
        <end position="347"/>
    </location>
</feature>
<keyword evidence="2" id="KW-0812">Transmembrane</keyword>
<feature type="compositionally biased region" description="Basic and acidic residues" evidence="1">
    <location>
        <begin position="27"/>
        <end position="46"/>
    </location>
</feature>
<feature type="transmembrane region" description="Helical" evidence="2">
    <location>
        <begin position="506"/>
        <end position="531"/>
    </location>
</feature>
<evidence type="ECO:0000256" key="2">
    <source>
        <dbReference type="SAM" id="Phobius"/>
    </source>
</evidence>
<organism evidence="3 4">
    <name type="scientific">Remersonia thermophila</name>
    <dbReference type="NCBI Taxonomy" id="72144"/>
    <lineage>
        <taxon>Eukaryota</taxon>
        <taxon>Fungi</taxon>
        <taxon>Dikarya</taxon>
        <taxon>Ascomycota</taxon>
        <taxon>Pezizomycotina</taxon>
        <taxon>Sordariomycetes</taxon>
        <taxon>Sordariomycetidae</taxon>
        <taxon>Sordariales</taxon>
        <taxon>Sordariales incertae sedis</taxon>
        <taxon>Remersonia</taxon>
    </lineage>
</organism>
<dbReference type="EMBL" id="JAZGUE010000005">
    <property type="protein sequence ID" value="KAL2266418.1"/>
    <property type="molecule type" value="Genomic_DNA"/>
</dbReference>
<feature type="transmembrane region" description="Helical" evidence="2">
    <location>
        <begin position="232"/>
        <end position="252"/>
    </location>
</feature>
<keyword evidence="4" id="KW-1185">Reference proteome</keyword>
<accession>A0ABR4D7V7</accession>
<dbReference type="RefSeq" id="XP_070865145.1">
    <property type="nucleotide sequence ID" value="XM_071012407.1"/>
</dbReference>
<feature type="region of interest" description="Disordered" evidence="1">
    <location>
        <begin position="380"/>
        <end position="407"/>
    </location>
</feature>
<proteinExistence type="predicted"/>
<feature type="compositionally biased region" description="Polar residues" evidence="1">
    <location>
        <begin position="393"/>
        <end position="405"/>
    </location>
</feature>
<protein>
    <submittedName>
        <fullName evidence="3">Uncharacterized protein</fullName>
    </submittedName>
</protein>
<name>A0ABR4D7V7_9PEZI</name>
<evidence type="ECO:0000313" key="4">
    <source>
        <dbReference type="Proteomes" id="UP001600064"/>
    </source>
</evidence>
<keyword evidence="2" id="KW-0472">Membrane</keyword>
<evidence type="ECO:0000313" key="3">
    <source>
        <dbReference type="EMBL" id="KAL2266418.1"/>
    </source>
</evidence>
<comment type="caution">
    <text evidence="3">The sequence shown here is derived from an EMBL/GenBank/DDBJ whole genome shotgun (WGS) entry which is preliminary data.</text>
</comment>
<keyword evidence="2" id="KW-1133">Transmembrane helix</keyword>
<evidence type="ECO:0000256" key="1">
    <source>
        <dbReference type="SAM" id="MobiDB-lite"/>
    </source>
</evidence>
<dbReference type="Proteomes" id="UP001600064">
    <property type="component" value="Unassembled WGS sequence"/>
</dbReference>
<dbReference type="GeneID" id="98127051"/>
<reference evidence="3 4" key="1">
    <citation type="journal article" date="2024" name="Commun. Biol.">
        <title>Comparative genomic analysis of thermophilic fungi reveals convergent evolutionary adaptations and gene losses.</title>
        <authorList>
            <person name="Steindorff A.S."/>
            <person name="Aguilar-Pontes M.V."/>
            <person name="Robinson A.J."/>
            <person name="Andreopoulos B."/>
            <person name="LaButti K."/>
            <person name="Kuo A."/>
            <person name="Mondo S."/>
            <person name="Riley R."/>
            <person name="Otillar R."/>
            <person name="Haridas S."/>
            <person name="Lipzen A."/>
            <person name="Grimwood J."/>
            <person name="Schmutz J."/>
            <person name="Clum A."/>
            <person name="Reid I.D."/>
            <person name="Moisan M.C."/>
            <person name="Butler G."/>
            <person name="Nguyen T.T.M."/>
            <person name="Dewar K."/>
            <person name="Conant G."/>
            <person name="Drula E."/>
            <person name="Henrissat B."/>
            <person name="Hansel C."/>
            <person name="Singer S."/>
            <person name="Hutchinson M.I."/>
            <person name="de Vries R.P."/>
            <person name="Natvig D.O."/>
            <person name="Powell A.J."/>
            <person name="Tsang A."/>
            <person name="Grigoriev I.V."/>
        </authorList>
    </citation>
    <scope>NUCLEOTIDE SEQUENCE [LARGE SCALE GENOMIC DNA]</scope>
    <source>
        <strain evidence="3 4">ATCC 22073</strain>
    </source>
</reference>